<evidence type="ECO:0000313" key="2">
    <source>
        <dbReference type="EMBL" id="CAL1395761.1"/>
    </source>
</evidence>
<proteinExistence type="predicted"/>
<name>A0AAV2FBV7_9ROSI</name>
<evidence type="ECO:0000313" key="3">
    <source>
        <dbReference type="Proteomes" id="UP001497516"/>
    </source>
</evidence>
<feature type="compositionally biased region" description="Polar residues" evidence="1">
    <location>
        <begin position="78"/>
        <end position="90"/>
    </location>
</feature>
<dbReference type="EMBL" id="OZ034819">
    <property type="protein sequence ID" value="CAL1395761.1"/>
    <property type="molecule type" value="Genomic_DNA"/>
</dbReference>
<gene>
    <name evidence="2" type="ORF">LTRI10_LOCUS36167</name>
</gene>
<feature type="region of interest" description="Disordered" evidence="1">
    <location>
        <begin position="70"/>
        <end position="116"/>
    </location>
</feature>
<accession>A0AAV2FBV7</accession>
<organism evidence="2 3">
    <name type="scientific">Linum trigynum</name>
    <dbReference type="NCBI Taxonomy" id="586398"/>
    <lineage>
        <taxon>Eukaryota</taxon>
        <taxon>Viridiplantae</taxon>
        <taxon>Streptophyta</taxon>
        <taxon>Embryophyta</taxon>
        <taxon>Tracheophyta</taxon>
        <taxon>Spermatophyta</taxon>
        <taxon>Magnoliopsida</taxon>
        <taxon>eudicotyledons</taxon>
        <taxon>Gunneridae</taxon>
        <taxon>Pentapetalae</taxon>
        <taxon>rosids</taxon>
        <taxon>fabids</taxon>
        <taxon>Malpighiales</taxon>
        <taxon>Linaceae</taxon>
        <taxon>Linum</taxon>
    </lineage>
</organism>
<feature type="compositionally biased region" description="Basic residues" evidence="1">
    <location>
        <begin position="92"/>
        <end position="108"/>
    </location>
</feature>
<evidence type="ECO:0000256" key="1">
    <source>
        <dbReference type="SAM" id="MobiDB-lite"/>
    </source>
</evidence>
<dbReference type="Proteomes" id="UP001497516">
    <property type="component" value="Chromosome 6"/>
</dbReference>
<reference evidence="2 3" key="1">
    <citation type="submission" date="2024-04" db="EMBL/GenBank/DDBJ databases">
        <authorList>
            <person name="Fracassetti M."/>
        </authorList>
    </citation>
    <scope>NUCLEOTIDE SEQUENCE [LARGE SCALE GENOMIC DNA]</scope>
</reference>
<dbReference type="AlphaFoldDB" id="A0AAV2FBV7"/>
<protein>
    <submittedName>
        <fullName evidence="2">Uncharacterized protein</fullName>
    </submittedName>
</protein>
<keyword evidence="3" id="KW-1185">Reference proteome</keyword>
<sequence length="116" mass="13682">MEDTDTVEEEPVDLLLYAKRYQRADGSWVSEEPQKNYLEMQSIWIEAKAEGKPISGRDIVEKVLKKKLKYGPKRTQDQQRSFNSKQNWRQQGLKRKEKPRSLLRRYKSRGAAEKPG</sequence>